<dbReference type="RefSeq" id="WP_151992077.1">
    <property type="nucleotide sequence ID" value="NZ_LR701528.1"/>
</dbReference>
<evidence type="ECO:0000259" key="2">
    <source>
        <dbReference type="Pfam" id="PF02470"/>
    </source>
</evidence>
<gene>
    <name evidence="3" type="ORF">SPHINGO391_520170</name>
</gene>
<protein>
    <submittedName>
        <fullName evidence="3">Mce related family protein</fullName>
    </submittedName>
</protein>
<dbReference type="EMBL" id="CABVLI010000048">
    <property type="protein sequence ID" value="VVT31449.1"/>
    <property type="molecule type" value="Genomic_DNA"/>
</dbReference>
<evidence type="ECO:0000256" key="1">
    <source>
        <dbReference type="SAM" id="MobiDB-lite"/>
    </source>
</evidence>
<dbReference type="PANTHER" id="PTHR36698:SF3">
    <property type="entry name" value="ABC-TYPE TRANSPORT AUXILIARY LIPOPROTEIN COMPONENT DOMAIN-CONTAINING PROTEIN"/>
    <property type="match status" value="1"/>
</dbReference>
<feature type="domain" description="Mce/MlaD" evidence="2">
    <location>
        <begin position="37"/>
        <end position="113"/>
    </location>
</feature>
<dbReference type="InterPro" id="IPR003399">
    <property type="entry name" value="Mce/MlaD"/>
</dbReference>
<organism evidence="3 4">
    <name type="scientific">Sphingomonas aurantiaca</name>
    <dbReference type="NCBI Taxonomy" id="185949"/>
    <lineage>
        <taxon>Bacteria</taxon>
        <taxon>Pseudomonadati</taxon>
        <taxon>Pseudomonadota</taxon>
        <taxon>Alphaproteobacteria</taxon>
        <taxon>Sphingomonadales</taxon>
        <taxon>Sphingomonadaceae</taxon>
        <taxon>Sphingomonas</taxon>
    </lineage>
</organism>
<name>A0A5E8AK71_9SPHN</name>
<feature type="region of interest" description="Disordered" evidence="1">
    <location>
        <begin position="294"/>
        <end position="326"/>
    </location>
</feature>
<evidence type="ECO:0000313" key="4">
    <source>
        <dbReference type="Proteomes" id="UP000326857"/>
    </source>
</evidence>
<dbReference type="AlphaFoldDB" id="A0A5E8AK71"/>
<reference evidence="3 4" key="1">
    <citation type="submission" date="2019-09" db="EMBL/GenBank/DDBJ databases">
        <authorList>
            <person name="Dittami M. S."/>
        </authorList>
    </citation>
    <scope>NUCLEOTIDE SEQUENCE [LARGE SCALE GENOMIC DNA]</scope>
    <source>
        <strain evidence="3">SPHINGO391</strain>
    </source>
</reference>
<sequence>METRSNRLLVFAVVGVLLATLLVFAGWLFSGSNPDGREYLIRFKDSVTGVSKGSPVTFSGVPAGSVTAVRLAENDPSTVLVKVRLDPDIPIVRGVEATVSRSFMGGDSTVTLDGARKGAPPIVPVTGERLPVIPAKKGGLLGSGGDPMALIEKISRSVDNVSSNLDGKGQERVRARLALLAERSAGWSDRVPRIFDGLTETSGKVQRGGDSIASAGEGADRLRTRIEAERGSGLRSLRERLHSAESAAEAFGAKVEAARPTIRRIEVQRQTVTDQVRSVRATTHRVQEQAQRIDREELQLFGTPKLPDYKPGGGAAAPLGVQPPPR</sequence>
<dbReference type="PANTHER" id="PTHR36698">
    <property type="entry name" value="BLL5892 PROTEIN"/>
    <property type="match status" value="1"/>
</dbReference>
<dbReference type="Pfam" id="PF02470">
    <property type="entry name" value="MlaD"/>
    <property type="match status" value="1"/>
</dbReference>
<dbReference type="Proteomes" id="UP000326857">
    <property type="component" value="Unassembled WGS sequence"/>
</dbReference>
<proteinExistence type="predicted"/>
<accession>A0A5E8AK71</accession>
<evidence type="ECO:0000313" key="3">
    <source>
        <dbReference type="EMBL" id="VVT31449.1"/>
    </source>
</evidence>